<dbReference type="GO" id="GO:0008168">
    <property type="term" value="F:methyltransferase activity"/>
    <property type="evidence" value="ECO:0007669"/>
    <property type="project" value="UniProtKB-KW"/>
</dbReference>
<dbReference type="Pfam" id="PF13649">
    <property type="entry name" value="Methyltransf_25"/>
    <property type="match status" value="1"/>
</dbReference>
<keyword evidence="2" id="KW-0808">Transferase</keyword>
<evidence type="ECO:0000259" key="1">
    <source>
        <dbReference type="Pfam" id="PF13649"/>
    </source>
</evidence>
<dbReference type="KEGG" id="hbs:IPV69_23130"/>
<dbReference type="AlphaFoldDB" id="A0A7M2WX48"/>
<sequence length="240" mass="27156">MPFRKSQRFRADEWMDDPAADQAELERSLVFIRRVNTRFGYTRATIGHLDRFASKWEKGRPIRILDVATGSADVPLAVLNWAERRGYDVRIVGLDLHQKTVDAARRAAAAAGIAESKLSIVQGDATSLPFDAGSFDYAMTSMFLHHLDEDVVVKVLREMDRVSARGVIVADLLRRRRAYAWITLFTLAAGPMVRHDARASVAQAFTREEIEALRDRAGVEYATYFEKFGHRFVLAGEKLR</sequence>
<keyword evidence="2" id="KW-0489">Methyltransferase</keyword>
<organism evidence="2 3">
    <name type="scientific">Humisphaera borealis</name>
    <dbReference type="NCBI Taxonomy" id="2807512"/>
    <lineage>
        <taxon>Bacteria</taxon>
        <taxon>Pseudomonadati</taxon>
        <taxon>Planctomycetota</taxon>
        <taxon>Phycisphaerae</taxon>
        <taxon>Tepidisphaerales</taxon>
        <taxon>Tepidisphaeraceae</taxon>
        <taxon>Humisphaera</taxon>
    </lineage>
</organism>
<dbReference type="Proteomes" id="UP000593765">
    <property type="component" value="Chromosome"/>
</dbReference>
<accession>A0A7M2WX48</accession>
<dbReference type="Gene3D" id="3.40.50.150">
    <property type="entry name" value="Vaccinia Virus protein VP39"/>
    <property type="match status" value="1"/>
</dbReference>
<dbReference type="GO" id="GO:0032259">
    <property type="term" value="P:methylation"/>
    <property type="evidence" value="ECO:0007669"/>
    <property type="project" value="UniProtKB-KW"/>
</dbReference>
<evidence type="ECO:0000313" key="3">
    <source>
        <dbReference type="Proteomes" id="UP000593765"/>
    </source>
</evidence>
<dbReference type="RefSeq" id="WP_206292098.1">
    <property type="nucleotide sequence ID" value="NZ_CP063458.1"/>
</dbReference>
<gene>
    <name evidence="2" type="ORF">IPV69_23130</name>
</gene>
<dbReference type="InterPro" id="IPR029063">
    <property type="entry name" value="SAM-dependent_MTases_sf"/>
</dbReference>
<dbReference type="SUPFAM" id="SSF53335">
    <property type="entry name" value="S-adenosyl-L-methionine-dependent methyltransferases"/>
    <property type="match status" value="1"/>
</dbReference>
<feature type="domain" description="Methyltransferase" evidence="1">
    <location>
        <begin position="64"/>
        <end position="164"/>
    </location>
</feature>
<dbReference type="EMBL" id="CP063458">
    <property type="protein sequence ID" value="QOV89080.1"/>
    <property type="molecule type" value="Genomic_DNA"/>
</dbReference>
<keyword evidence="3" id="KW-1185">Reference proteome</keyword>
<proteinExistence type="predicted"/>
<reference evidence="2 3" key="1">
    <citation type="submission" date="2020-10" db="EMBL/GenBank/DDBJ databases">
        <title>Wide distribution of Phycisphaera-like planctomycetes from WD2101 soil group in peatlands and genome analysis of the first cultivated representative.</title>
        <authorList>
            <person name="Dedysh S.N."/>
            <person name="Beletsky A.V."/>
            <person name="Ivanova A."/>
            <person name="Kulichevskaya I.S."/>
            <person name="Suzina N.E."/>
            <person name="Philippov D.A."/>
            <person name="Rakitin A.L."/>
            <person name="Mardanov A.V."/>
            <person name="Ravin N.V."/>
        </authorList>
    </citation>
    <scope>NUCLEOTIDE SEQUENCE [LARGE SCALE GENOMIC DNA]</scope>
    <source>
        <strain evidence="2 3">M1803</strain>
    </source>
</reference>
<evidence type="ECO:0000313" key="2">
    <source>
        <dbReference type="EMBL" id="QOV89080.1"/>
    </source>
</evidence>
<protein>
    <submittedName>
        <fullName evidence="2">Methyltransferase domain-containing protein</fullName>
    </submittedName>
</protein>
<dbReference type="CDD" id="cd02440">
    <property type="entry name" value="AdoMet_MTases"/>
    <property type="match status" value="1"/>
</dbReference>
<name>A0A7M2WX48_9BACT</name>
<dbReference type="InterPro" id="IPR041698">
    <property type="entry name" value="Methyltransf_25"/>
</dbReference>